<keyword evidence="3" id="KW-1185">Reference proteome</keyword>
<evidence type="ECO:0000313" key="2">
    <source>
        <dbReference type="EMBL" id="WZN64682.1"/>
    </source>
</evidence>
<accession>A0AAX4PF96</accession>
<proteinExistence type="predicted"/>
<feature type="signal peptide" evidence="1">
    <location>
        <begin position="1"/>
        <end position="22"/>
    </location>
</feature>
<name>A0AAX4PF96_9CHLO</name>
<evidence type="ECO:0000256" key="1">
    <source>
        <dbReference type="SAM" id="SignalP"/>
    </source>
</evidence>
<dbReference type="AlphaFoldDB" id="A0AAX4PF96"/>
<organism evidence="2 3">
    <name type="scientific">Chloropicon roscoffensis</name>
    <dbReference type="NCBI Taxonomy" id="1461544"/>
    <lineage>
        <taxon>Eukaryota</taxon>
        <taxon>Viridiplantae</taxon>
        <taxon>Chlorophyta</taxon>
        <taxon>Chloropicophyceae</taxon>
        <taxon>Chloropicales</taxon>
        <taxon>Chloropicaceae</taxon>
        <taxon>Chloropicon</taxon>
    </lineage>
</organism>
<feature type="chain" id="PRO_5043993897" evidence="1">
    <location>
        <begin position="23"/>
        <end position="94"/>
    </location>
</feature>
<sequence>MNAFKLNALLVALVALFAVASASRNLLQSTIPGTSIPTFPGFEAATQYFNPQAIQQFYQQAVPYDIYANWVNRNTAFNLPLVTGLPGLPPSGST</sequence>
<protein>
    <submittedName>
        <fullName evidence="2">Uncharacterized protein</fullName>
    </submittedName>
</protein>
<evidence type="ECO:0000313" key="3">
    <source>
        <dbReference type="Proteomes" id="UP001472866"/>
    </source>
</evidence>
<dbReference type="EMBL" id="CP151510">
    <property type="protein sequence ID" value="WZN64682.1"/>
    <property type="molecule type" value="Genomic_DNA"/>
</dbReference>
<gene>
    <name evidence="2" type="ORF">HKI87_10g62390</name>
</gene>
<dbReference type="Proteomes" id="UP001472866">
    <property type="component" value="Chromosome 10"/>
</dbReference>
<reference evidence="2 3" key="1">
    <citation type="submission" date="2024-03" db="EMBL/GenBank/DDBJ databases">
        <title>Complete genome sequence of the green alga Chloropicon roscoffensis RCC1871.</title>
        <authorList>
            <person name="Lemieux C."/>
            <person name="Pombert J.-F."/>
            <person name="Otis C."/>
            <person name="Turmel M."/>
        </authorList>
    </citation>
    <scope>NUCLEOTIDE SEQUENCE [LARGE SCALE GENOMIC DNA]</scope>
    <source>
        <strain evidence="2 3">RCC1871</strain>
    </source>
</reference>
<keyword evidence="1" id="KW-0732">Signal</keyword>